<evidence type="ECO:0000313" key="3">
    <source>
        <dbReference type="Proteomes" id="UP000287033"/>
    </source>
</evidence>
<sequence>MAADDQFFSEEDTCPINHGPLERFDSGNEYNPDGDNRYSPQTLIGKWFEERIGINEIRKLKPLTSQYEYFYRTIYGNSYNKEEKRRESFEIEPHVYPTHQPELDPPHSKQFPKTSYMIDYVDPALLMYPPCPPDLNKVEDEQLQYCGPPAPSGTDETAEKNQLCGTYIPLNPTTLTDLEAEQNQQPDVPGFCGYHLPTKMPLGLCTARFCEPCKPTVLASSGPGLAACCSSSTP</sequence>
<dbReference type="InterPro" id="IPR009524">
    <property type="entry name" value="CFAP68"/>
</dbReference>
<dbReference type="GO" id="GO:0005634">
    <property type="term" value="C:nucleus"/>
    <property type="evidence" value="ECO:0007669"/>
    <property type="project" value="InterPro"/>
</dbReference>
<dbReference type="GO" id="GO:0030317">
    <property type="term" value="P:flagellated sperm motility"/>
    <property type="evidence" value="ECO:0007669"/>
    <property type="project" value="InterPro"/>
</dbReference>
<dbReference type="Proteomes" id="UP000287033">
    <property type="component" value="Unassembled WGS sequence"/>
</dbReference>
<feature type="region of interest" description="Disordered" evidence="1">
    <location>
        <begin position="1"/>
        <end position="36"/>
    </location>
</feature>
<dbReference type="AlphaFoldDB" id="A0A401RYA9"/>
<reference evidence="2 3" key="1">
    <citation type="journal article" date="2018" name="Nat. Ecol. Evol.">
        <title>Shark genomes provide insights into elasmobranch evolution and the origin of vertebrates.</title>
        <authorList>
            <person name="Hara Y"/>
            <person name="Yamaguchi K"/>
            <person name="Onimaru K"/>
            <person name="Kadota M"/>
            <person name="Koyanagi M"/>
            <person name="Keeley SD"/>
            <person name="Tatsumi K"/>
            <person name="Tanaka K"/>
            <person name="Motone F"/>
            <person name="Kageyama Y"/>
            <person name="Nozu R"/>
            <person name="Adachi N"/>
            <person name="Nishimura O"/>
            <person name="Nakagawa R"/>
            <person name="Tanegashima C"/>
            <person name="Kiyatake I"/>
            <person name="Matsumoto R"/>
            <person name="Murakumo K"/>
            <person name="Nishida K"/>
            <person name="Terakita A"/>
            <person name="Kuratani S"/>
            <person name="Sato K"/>
            <person name="Hyodo S Kuraku.S."/>
        </authorList>
    </citation>
    <scope>NUCLEOTIDE SEQUENCE [LARGE SCALE GENOMIC DNA]</scope>
</reference>
<dbReference type="OrthoDB" id="9970063at2759"/>
<evidence type="ECO:0000256" key="1">
    <source>
        <dbReference type="SAM" id="MobiDB-lite"/>
    </source>
</evidence>
<dbReference type="STRING" id="137246.A0A401RYA9"/>
<comment type="caution">
    <text evidence="2">The sequence shown here is derived from an EMBL/GenBank/DDBJ whole genome shotgun (WGS) entry which is preliminary data.</text>
</comment>
<gene>
    <name evidence="2" type="ORF">chiPu_0001518</name>
</gene>
<accession>A0A401RYA9</accession>
<organism evidence="2 3">
    <name type="scientific">Chiloscyllium punctatum</name>
    <name type="common">Brownbanded bambooshark</name>
    <name type="synonym">Hemiscyllium punctatum</name>
    <dbReference type="NCBI Taxonomy" id="137246"/>
    <lineage>
        <taxon>Eukaryota</taxon>
        <taxon>Metazoa</taxon>
        <taxon>Chordata</taxon>
        <taxon>Craniata</taxon>
        <taxon>Vertebrata</taxon>
        <taxon>Chondrichthyes</taxon>
        <taxon>Elasmobranchii</taxon>
        <taxon>Galeomorphii</taxon>
        <taxon>Galeoidea</taxon>
        <taxon>Orectolobiformes</taxon>
        <taxon>Hemiscylliidae</taxon>
        <taxon>Chiloscyllium</taxon>
    </lineage>
</organism>
<proteinExistence type="predicted"/>
<dbReference type="EMBL" id="BEZZ01000023">
    <property type="protein sequence ID" value="GCC23125.1"/>
    <property type="molecule type" value="Genomic_DNA"/>
</dbReference>
<keyword evidence="3" id="KW-1185">Reference proteome</keyword>
<name>A0A401RYA9_CHIPU</name>
<protein>
    <submittedName>
        <fullName evidence="2">Uncharacterized protein</fullName>
    </submittedName>
</protein>
<evidence type="ECO:0000313" key="2">
    <source>
        <dbReference type="EMBL" id="GCC23125.1"/>
    </source>
</evidence>
<dbReference type="Pfam" id="PF06608">
    <property type="entry name" value="CFAP68"/>
    <property type="match status" value="1"/>
</dbReference>